<proteinExistence type="predicted"/>
<dbReference type="SUPFAM" id="SSF51735">
    <property type="entry name" value="NAD(P)-binding Rossmann-fold domains"/>
    <property type="match status" value="1"/>
</dbReference>
<reference evidence="1 2" key="1">
    <citation type="journal article" date="2016" name="Sci. Rep.">
        <title>Metabolic traits of an uncultured archaeal lineage -MSBL1- from brine pools of the Red Sea.</title>
        <authorList>
            <person name="Mwirichia R."/>
            <person name="Alam I."/>
            <person name="Rashid M."/>
            <person name="Vinu M."/>
            <person name="Ba-Alawi W."/>
            <person name="Anthony Kamau A."/>
            <person name="Kamanda Ngugi D."/>
            <person name="Goker M."/>
            <person name="Klenk H.P."/>
            <person name="Bajic V."/>
            <person name="Stingl U."/>
        </authorList>
    </citation>
    <scope>NUCLEOTIDE SEQUENCE [LARGE SCALE GENOMIC DNA]</scope>
    <source>
        <strain evidence="1">SCGC-AAA259E22</strain>
    </source>
</reference>
<dbReference type="Proteomes" id="UP000070657">
    <property type="component" value="Unassembled WGS sequence"/>
</dbReference>
<keyword evidence="2" id="KW-1185">Reference proteome</keyword>
<dbReference type="InterPro" id="IPR036291">
    <property type="entry name" value="NAD(P)-bd_dom_sf"/>
</dbReference>
<dbReference type="AlphaFoldDB" id="A0A133UHT4"/>
<name>A0A133UHT4_9EURY</name>
<sequence>MCIAAAYSIAERAEELGLERDSIIPPMDDQETYIQGAISVGKKAIEQGVARKEMSEEELEKGIRNKIESSREVTNLLMRKKYPFFTRLITWCIRWT</sequence>
<dbReference type="Gene3D" id="3.40.50.720">
    <property type="entry name" value="NAD(P)-binding Rossmann-like Domain"/>
    <property type="match status" value="1"/>
</dbReference>
<evidence type="ECO:0000313" key="1">
    <source>
        <dbReference type="EMBL" id="KXA93781.1"/>
    </source>
</evidence>
<accession>A0A133UHT4</accession>
<protein>
    <submittedName>
        <fullName evidence="1">Uncharacterized protein</fullName>
    </submittedName>
</protein>
<organism evidence="1 2">
    <name type="scientific">candidate division MSBL1 archaeon SCGC-AAA259E22</name>
    <dbReference type="NCBI Taxonomy" id="1698265"/>
    <lineage>
        <taxon>Archaea</taxon>
        <taxon>Methanobacteriati</taxon>
        <taxon>Methanobacteriota</taxon>
        <taxon>candidate division MSBL1</taxon>
    </lineage>
</organism>
<evidence type="ECO:0000313" key="2">
    <source>
        <dbReference type="Proteomes" id="UP000070657"/>
    </source>
</evidence>
<dbReference type="EMBL" id="LHXP01000007">
    <property type="protein sequence ID" value="KXA93781.1"/>
    <property type="molecule type" value="Genomic_DNA"/>
</dbReference>
<comment type="caution">
    <text evidence="1">The sequence shown here is derived from an EMBL/GenBank/DDBJ whole genome shotgun (WGS) entry which is preliminary data.</text>
</comment>
<gene>
    <name evidence="1" type="ORF">AKJ66_01005</name>
</gene>